<keyword evidence="11" id="KW-0732">Signal</keyword>
<organism evidence="13 14">
    <name type="scientific">Alosa alosa</name>
    <name type="common">allis shad</name>
    <dbReference type="NCBI Taxonomy" id="278164"/>
    <lineage>
        <taxon>Eukaryota</taxon>
        <taxon>Metazoa</taxon>
        <taxon>Chordata</taxon>
        <taxon>Craniata</taxon>
        <taxon>Vertebrata</taxon>
        <taxon>Euteleostomi</taxon>
        <taxon>Actinopterygii</taxon>
        <taxon>Neopterygii</taxon>
        <taxon>Teleostei</taxon>
        <taxon>Clupei</taxon>
        <taxon>Clupeiformes</taxon>
        <taxon>Clupeoidei</taxon>
        <taxon>Clupeidae</taxon>
        <taxon>Alosa</taxon>
    </lineage>
</organism>
<keyword evidence="14" id="KW-1185">Reference proteome</keyword>
<gene>
    <name evidence="13" type="ORF">AALO_G00139490</name>
</gene>
<dbReference type="AlphaFoldDB" id="A0AAV6GHM5"/>
<evidence type="ECO:0000256" key="5">
    <source>
        <dbReference type="ARBA" id="ARBA00023157"/>
    </source>
</evidence>
<evidence type="ECO:0000313" key="14">
    <source>
        <dbReference type="Proteomes" id="UP000823561"/>
    </source>
</evidence>
<dbReference type="GO" id="GO:0005737">
    <property type="term" value="C:cytoplasm"/>
    <property type="evidence" value="ECO:0007669"/>
    <property type="project" value="TreeGrafter"/>
</dbReference>
<reference evidence="13" key="1">
    <citation type="submission" date="2020-10" db="EMBL/GenBank/DDBJ databases">
        <title>Chromosome-scale genome assembly of the Allis shad, Alosa alosa.</title>
        <authorList>
            <person name="Margot Z."/>
            <person name="Christophe K."/>
            <person name="Cabau C."/>
            <person name="Louis A."/>
            <person name="Berthelot C."/>
            <person name="Parey E."/>
            <person name="Roest Crollius H."/>
            <person name="Montfort J."/>
            <person name="Robinson-Rechavi M."/>
            <person name="Bucao C."/>
            <person name="Bouchez O."/>
            <person name="Gislard M."/>
            <person name="Lluch J."/>
            <person name="Milhes M."/>
            <person name="Lampietro C."/>
            <person name="Lopez Roques C."/>
            <person name="Donnadieu C."/>
            <person name="Braasch I."/>
            <person name="Desvignes T."/>
            <person name="Postlethwait J."/>
            <person name="Bobe J."/>
            <person name="Guiguen Y."/>
        </authorList>
    </citation>
    <scope>NUCLEOTIDE SEQUENCE</scope>
    <source>
        <strain evidence="13">M-15738</strain>
        <tissue evidence="13">Blood</tissue>
    </source>
</reference>
<comment type="subcellular location">
    <subcellularLocation>
        <location evidence="1">Secreted</location>
    </subcellularLocation>
</comment>
<dbReference type="PANTHER" id="PTHR11515">
    <property type="entry name" value="GLYCOPROTEIN HORMONE BETA CHAIN"/>
    <property type="match status" value="1"/>
</dbReference>
<evidence type="ECO:0000256" key="3">
    <source>
        <dbReference type="ARBA" id="ARBA00022525"/>
    </source>
</evidence>
<dbReference type="Pfam" id="PF00007">
    <property type="entry name" value="Cys_knot"/>
    <property type="match status" value="1"/>
</dbReference>
<accession>A0AAV6GHM5</accession>
<dbReference type="PROSITE" id="PS00261">
    <property type="entry name" value="GLYCO_HORMONE_BETA_1"/>
    <property type="match status" value="1"/>
</dbReference>
<evidence type="ECO:0000256" key="4">
    <source>
        <dbReference type="ARBA" id="ARBA00022702"/>
    </source>
</evidence>
<dbReference type="GO" id="GO:0005179">
    <property type="term" value="F:hormone activity"/>
    <property type="evidence" value="ECO:0007669"/>
    <property type="project" value="UniProtKB-KW"/>
</dbReference>
<dbReference type="GO" id="GO:0010817">
    <property type="term" value="P:regulation of hormone levels"/>
    <property type="evidence" value="ECO:0007669"/>
    <property type="project" value="UniProtKB-ARBA"/>
</dbReference>
<dbReference type="FunFam" id="2.10.90.10:FF:000007">
    <property type="entry name" value="Luteinizing hormone beta subunit"/>
    <property type="match status" value="1"/>
</dbReference>
<dbReference type="PANTHER" id="PTHR11515:SF5">
    <property type="entry name" value="THYROTROPIN SUBUNIT BETA"/>
    <property type="match status" value="1"/>
</dbReference>
<comment type="caution">
    <text evidence="13">The sequence shown here is derived from an EMBL/GenBank/DDBJ whole genome shotgun (WGS) entry which is preliminary data.</text>
</comment>
<sequence>MAASGSASAFLSTVLCLLLRLALPMCAPTEYTLYVEKHECDFCVAINTTICMGFCFSRDSNVKELAGPRFLHQRGCTYQEVEYHTAVLPGCASHADSLFTYPMARSCHCGTCSTYSDVCAHKTRSVGSGQCSKPLWHLYPYPDQSNYIQYN</sequence>
<evidence type="ECO:0000256" key="10">
    <source>
        <dbReference type="ARBA" id="ARBA00042931"/>
    </source>
</evidence>
<dbReference type="GO" id="GO:0007186">
    <property type="term" value="P:G protein-coupled receptor signaling pathway"/>
    <property type="evidence" value="ECO:0007669"/>
    <property type="project" value="TreeGrafter"/>
</dbReference>
<name>A0AAV6GHM5_9TELE</name>
<evidence type="ECO:0000256" key="2">
    <source>
        <dbReference type="ARBA" id="ARBA00006552"/>
    </source>
</evidence>
<dbReference type="Gene3D" id="2.10.90.10">
    <property type="entry name" value="Cystine-knot cytokines"/>
    <property type="match status" value="1"/>
</dbReference>
<comment type="similarity">
    <text evidence="2">Belongs to the glycoprotein hormones subunit beta family.</text>
</comment>
<evidence type="ECO:0000256" key="7">
    <source>
        <dbReference type="ARBA" id="ARBA00038688"/>
    </source>
</evidence>
<dbReference type="CDD" id="cd00069">
    <property type="entry name" value="GHB_like"/>
    <property type="match status" value="1"/>
</dbReference>
<dbReference type="InterPro" id="IPR001545">
    <property type="entry name" value="Gonadotropin_bsu"/>
</dbReference>
<protein>
    <recommendedName>
        <fullName evidence="8">Thyrotropin subunit beta</fullName>
    </recommendedName>
    <alternativeName>
        <fullName evidence="9">Thyroid-stimulating hormone subunit beta</fullName>
    </alternativeName>
    <alternativeName>
        <fullName evidence="10">Thyrotropin beta chain</fullName>
    </alternativeName>
</protein>
<feature type="domain" description="Glycoprotein hormone subunit beta" evidence="12">
    <location>
        <begin position="24"/>
        <end position="125"/>
    </location>
</feature>
<keyword evidence="4" id="KW-0372">Hormone</keyword>
<dbReference type="SUPFAM" id="SSF57501">
    <property type="entry name" value="Cystine-knot cytokines"/>
    <property type="match status" value="1"/>
</dbReference>
<keyword evidence="5" id="KW-1015">Disulfide bond</keyword>
<dbReference type="InterPro" id="IPR029034">
    <property type="entry name" value="Cystine-knot_cytokine"/>
</dbReference>
<keyword evidence="3" id="KW-0964">Secreted</keyword>
<feature type="chain" id="PRO_5043383567" description="Thyrotropin subunit beta" evidence="11">
    <location>
        <begin position="25"/>
        <end position="151"/>
    </location>
</feature>
<evidence type="ECO:0000256" key="6">
    <source>
        <dbReference type="ARBA" id="ARBA00023180"/>
    </source>
</evidence>
<dbReference type="EMBL" id="JADWDJ010000010">
    <property type="protein sequence ID" value="KAG5274728.1"/>
    <property type="molecule type" value="Genomic_DNA"/>
</dbReference>
<proteinExistence type="inferred from homology"/>
<feature type="signal peptide" evidence="11">
    <location>
        <begin position="1"/>
        <end position="24"/>
    </location>
</feature>
<evidence type="ECO:0000256" key="11">
    <source>
        <dbReference type="SAM" id="SignalP"/>
    </source>
</evidence>
<dbReference type="GO" id="GO:0005615">
    <property type="term" value="C:extracellular space"/>
    <property type="evidence" value="ECO:0007669"/>
    <property type="project" value="TreeGrafter"/>
</dbReference>
<evidence type="ECO:0000313" key="13">
    <source>
        <dbReference type="EMBL" id="KAG5274728.1"/>
    </source>
</evidence>
<evidence type="ECO:0000256" key="9">
    <source>
        <dbReference type="ARBA" id="ARBA00042284"/>
    </source>
</evidence>
<dbReference type="SMART" id="SM00068">
    <property type="entry name" value="GHB"/>
    <property type="match status" value="1"/>
</dbReference>
<dbReference type="InterPro" id="IPR006208">
    <property type="entry name" value="Glyco_hormone_CN"/>
</dbReference>
<dbReference type="Proteomes" id="UP000823561">
    <property type="component" value="Chromosome 10"/>
</dbReference>
<evidence type="ECO:0000256" key="1">
    <source>
        <dbReference type="ARBA" id="ARBA00004613"/>
    </source>
</evidence>
<dbReference type="InterPro" id="IPR018245">
    <property type="entry name" value="Gonadotropin_bsu_CS"/>
</dbReference>
<keyword evidence="6" id="KW-0325">Glycoprotein</keyword>
<evidence type="ECO:0000259" key="12">
    <source>
        <dbReference type="Pfam" id="PF00007"/>
    </source>
</evidence>
<comment type="subunit">
    <text evidence="7">Heterodimer of a common alpha chain and a unique beta chain which confers biological specificity to thyrotropin, lutropin, follitropin and gonadotropin.</text>
</comment>
<evidence type="ECO:0000256" key="8">
    <source>
        <dbReference type="ARBA" id="ARBA00039483"/>
    </source>
</evidence>